<feature type="transmembrane region" description="Helical" evidence="1">
    <location>
        <begin position="214"/>
        <end position="234"/>
    </location>
</feature>
<feature type="transmembrane region" description="Helical" evidence="1">
    <location>
        <begin position="52"/>
        <end position="74"/>
    </location>
</feature>
<name>A0A0D8XGK1_DICVI</name>
<dbReference type="STRING" id="29172.A0A0D8XGK1"/>
<reference evidence="3" key="2">
    <citation type="journal article" date="2016" name="Sci. Rep.">
        <title>Dictyocaulus viviparus genome, variome and transcriptome elucidate lungworm biology and support future intervention.</title>
        <authorList>
            <person name="McNulty S.N."/>
            <person name="Strube C."/>
            <person name="Rosa B.A."/>
            <person name="Martin J.C."/>
            <person name="Tyagi R."/>
            <person name="Choi Y.J."/>
            <person name="Wang Q."/>
            <person name="Hallsworth Pepin K."/>
            <person name="Zhang X."/>
            <person name="Ozersky P."/>
            <person name="Wilson R.K."/>
            <person name="Sternberg P.W."/>
            <person name="Gasser R.B."/>
            <person name="Mitreva M."/>
        </authorList>
    </citation>
    <scope>NUCLEOTIDE SEQUENCE [LARGE SCALE GENOMIC DNA]</scope>
    <source>
        <strain evidence="3">HannoverDv2000</strain>
    </source>
</reference>
<accession>A0A0D8XGK1</accession>
<dbReference type="AlphaFoldDB" id="A0A0D8XGK1"/>
<dbReference type="EMBL" id="KN716618">
    <property type="protein sequence ID" value="KJH42842.1"/>
    <property type="molecule type" value="Genomic_DNA"/>
</dbReference>
<keyword evidence="1" id="KW-1133">Transmembrane helix</keyword>
<feature type="transmembrane region" description="Helical" evidence="1">
    <location>
        <begin position="86"/>
        <end position="111"/>
    </location>
</feature>
<protein>
    <submittedName>
        <fullName evidence="2">Uncharacterized protein</fullName>
    </submittedName>
</protein>
<feature type="transmembrane region" description="Helical" evidence="1">
    <location>
        <begin position="255"/>
        <end position="275"/>
    </location>
</feature>
<feature type="transmembrane region" description="Helical" evidence="1">
    <location>
        <begin position="146"/>
        <end position="164"/>
    </location>
</feature>
<reference evidence="2 3" key="1">
    <citation type="submission" date="2013-11" db="EMBL/GenBank/DDBJ databases">
        <title>Draft genome of the bovine lungworm Dictyocaulus viviparus.</title>
        <authorList>
            <person name="Mitreva M."/>
        </authorList>
    </citation>
    <scope>NUCLEOTIDE SEQUENCE [LARGE SCALE GENOMIC DNA]</scope>
    <source>
        <strain evidence="2 3">HannoverDv2000</strain>
    </source>
</reference>
<sequence length="318" mass="36850">MNYSFEEQVTTWNIEGKNIKWLSELLLYGYWLNISSYDTPIFTPNIPQYVNVGLLVLYCIIVPLNIIFLIAILPEITRRIVMKLKLLICTLIGVSIMWSLTWLFLLLILLIERSEVMSFVSSTEEEISLLRAGIWELVAHQLIENLLTVQSILIFAISIDRYLNLFSSYNDSCENIFIKLLFVVLPFLLAATVFDHRMLTIVLPLESAVFCRLCLLLCPSMFSVTLLVITLFPTRLKHGFKQRFQMSLNTTLPQVMLSIVALDVFWRTAFFFQLFELNFGFRIVTGNEDDDRFLRDFLLALFEVGYLTQISSLLHPSI</sequence>
<dbReference type="OrthoDB" id="5798401at2759"/>
<keyword evidence="3" id="KW-1185">Reference proteome</keyword>
<keyword evidence="1" id="KW-0472">Membrane</keyword>
<feature type="transmembrane region" description="Helical" evidence="1">
    <location>
        <begin position="176"/>
        <end position="194"/>
    </location>
</feature>
<evidence type="ECO:0000256" key="1">
    <source>
        <dbReference type="SAM" id="Phobius"/>
    </source>
</evidence>
<evidence type="ECO:0000313" key="2">
    <source>
        <dbReference type="EMBL" id="KJH42842.1"/>
    </source>
</evidence>
<keyword evidence="1" id="KW-0812">Transmembrane</keyword>
<dbReference type="Proteomes" id="UP000053766">
    <property type="component" value="Unassembled WGS sequence"/>
</dbReference>
<evidence type="ECO:0000313" key="3">
    <source>
        <dbReference type="Proteomes" id="UP000053766"/>
    </source>
</evidence>
<proteinExistence type="predicted"/>
<organism evidence="2 3">
    <name type="scientific">Dictyocaulus viviparus</name>
    <name type="common">Bovine lungworm</name>
    <dbReference type="NCBI Taxonomy" id="29172"/>
    <lineage>
        <taxon>Eukaryota</taxon>
        <taxon>Metazoa</taxon>
        <taxon>Ecdysozoa</taxon>
        <taxon>Nematoda</taxon>
        <taxon>Chromadorea</taxon>
        <taxon>Rhabditida</taxon>
        <taxon>Rhabditina</taxon>
        <taxon>Rhabditomorpha</taxon>
        <taxon>Strongyloidea</taxon>
        <taxon>Metastrongylidae</taxon>
        <taxon>Dictyocaulus</taxon>
    </lineage>
</organism>
<gene>
    <name evidence="2" type="ORF">DICVIV_11157</name>
</gene>